<organism evidence="2 3">
    <name type="scientific">Cryptosporangium phraense</name>
    <dbReference type="NCBI Taxonomy" id="2593070"/>
    <lineage>
        <taxon>Bacteria</taxon>
        <taxon>Bacillati</taxon>
        <taxon>Actinomycetota</taxon>
        <taxon>Actinomycetes</taxon>
        <taxon>Cryptosporangiales</taxon>
        <taxon>Cryptosporangiaceae</taxon>
        <taxon>Cryptosporangium</taxon>
    </lineage>
</organism>
<protein>
    <recommendedName>
        <fullName evidence="1">DUF6892 domain-containing protein</fullName>
    </recommendedName>
</protein>
<gene>
    <name evidence="2" type="ORF">FL583_38680</name>
</gene>
<dbReference type="Proteomes" id="UP000317982">
    <property type="component" value="Unassembled WGS sequence"/>
</dbReference>
<dbReference type="Pfam" id="PF21832">
    <property type="entry name" value="DUF6892"/>
    <property type="match status" value="1"/>
</dbReference>
<proteinExistence type="predicted"/>
<keyword evidence="3" id="KW-1185">Reference proteome</keyword>
<sequence>MPNFFSFQFKLVVLEQISGLEIPSPGDAYSYGAYEPVPAVERYLREYWPSASQLAGVTSLVFDGGLAIYGALTPGWDGESDELDVLDLRDLALLPGLSEVLVISMIPDWVDVAPLLALPRLRRVFWRRIARDSALAGALPGVQIEG</sequence>
<evidence type="ECO:0000313" key="3">
    <source>
        <dbReference type="Proteomes" id="UP000317982"/>
    </source>
</evidence>
<reference evidence="2 3" key="1">
    <citation type="submission" date="2019-07" db="EMBL/GenBank/DDBJ databases">
        <title>Cryptosporangium phraense sp. nov., isolated from plant litter.</title>
        <authorList>
            <person name="Suriyachadkun C."/>
        </authorList>
    </citation>
    <scope>NUCLEOTIDE SEQUENCE [LARGE SCALE GENOMIC DNA]</scope>
    <source>
        <strain evidence="2 3">A-T 5661</strain>
    </source>
</reference>
<accession>A0A545AEK6</accession>
<dbReference type="OrthoDB" id="8606752at2"/>
<evidence type="ECO:0000313" key="2">
    <source>
        <dbReference type="EMBL" id="TQS39700.1"/>
    </source>
</evidence>
<dbReference type="InterPro" id="IPR054187">
    <property type="entry name" value="DUF6892"/>
</dbReference>
<comment type="caution">
    <text evidence="2">The sequence shown here is derived from an EMBL/GenBank/DDBJ whole genome shotgun (WGS) entry which is preliminary data.</text>
</comment>
<name>A0A545AEK6_9ACTN</name>
<feature type="domain" description="DUF6892" evidence="1">
    <location>
        <begin position="3"/>
        <end position="111"/>
    </location>
</feature>
<dbReference type="AlphaFoldDB" id="A0A545AEK6"/>
<dbReference type="InParanoid" id="A0A545AEK6"/>
<dbReference type="EMBL" id="VIRS01000060">
    <property type="protein sequence ID" value="TQS39700.1"/>
    <property type="molecule type" value="Genomic_DNA"/>
</dbReference>
<evidence type="ECO:0000259" key="1">
    <source>
        <dbReference type="Pfam" id="PF21832"/>
    </source>
</evidence>
<dbReference type="RefSeq" id="WP_142709894.1">
    <property type="nucleotide sequence ID" value="NZ_VIRS01000060.1"/>
</dbReference>